<reference evidence="3" key="1">
    <citation type="submission" date="2021-09" db="EMBL/GenBank/DDBJ databases">
        <title>Genome of Aequorivita sp. strain F47161.</title>
        <authorList>
            <person name="Wang Y."/>
        </authorList>
    </citation>
    <scope>NUCLEOTIDE SEQUENCE</scope>
    <source>
        <strain evidence="3">F47161</strain>
    </source>
</reference>
<feature type="signal peptide" evidence="1">
    <location>
        <begin position="1"/>
        <end position="19"/>
    </location>
</feature>
<dbReference type="SUPFAM" id="SSF101874">
    <property type="entry name" value="YceI-like"/>
    <property type="match status" value="1"/>
</dbReference>
<dbReference type="Pfam" id="PF04264">
    <property type="entry name" value="YceI"/>
    <property type="match status" value="1"/>
</dbReference>
<dbReference type="InterPro" id="IPR036761">
    <property type="entry name" value="TTHA0802/YceI-like_sf"/>
</dbReference>
<gene>
    <name evidence="3" type="ORF">K8089_14015</name>
</gene>
<feature type="domain" description="Lipid/polyisoprenoid-binding YceI-like" evidence="2">
    <location>
        <begin position="83"/>
        <end position="189"/>
    </location>
</feature>
<dbReference type="InterPro" id="IPR007372">
    <property type="entry name" value="Lipid/polyisoprenoid-bd_YceI"/>
</dbReference>
<dbReference type="Gene3D" id="2.40.128.110">
    <property type="entry name" value="Lipid/polyisoprenoid-binding, YceI-like"/>
    <property type="match status" value="1"/>
</dbReference>
<sequence length="191" mass="21912">MNRFGLYCLVFMFSLNGWAQNDFITKSIEILAGSELSIKGDTNISEFGCEFNTYYLEECREVVYKRIGNNIHFKNAVLSLKNKGFNCGHKIINKDFHALLNTKEYPNITLELNEITFNKSNEKVAHVLITIAGTQKEYTFPIDVISSSLNRFVGKLKLNINDFNLEPPKKMFGLIVIKDEIEIDFNLVARL</sequence>
<dbReference type="Proteomes" id="UP001139461">
    <property type="component" value="Unassembled WGS sequence"/>
</dbReference>
<evidence type="ECO:0000313" key="3">
    <source>
        <dbReference type="EMBL" id="MCG2420142.1"/>
    </source>
</evidence>
<evidence type="ECO:0000313" key="4">
    <source>
        <dbReference type="Proteomes" id="UP001139461"/>
    </source>
</evidence>
<dbReference type="RefSeq" id="WP_237603924.1">
    <property type="nucleotide sequence ID" value="NZ_JAIRBA010000034.1"/>
</dbReference>
<feature type="chain" id="PRO_5040846417" evidence="1">
    <location>
        <begin position="20"/>
        <end position="191"/>
    </location>
</feature>
<accession>A0A9X1QZB1</accession>
<evidence type="ECO:0000256" key="1">
    <source>
        <dbReference type="SAM" id="SignalP"/>
    </source>
</evidence>
<proteinExistence type="predicted"/>
<keyword evidence="4" id="KW-1185">Reference proteome</keyword>
<organism evidence="3 4">
    <name type="scientific">Aequorivita vitellina</name>
    <dbReference type="NCBI Taxonomy" id="2874475"/>
    <lineage>
        <taxon>Bacteria</taxon>
        <taxon>Pseudomonadati</taxon>
        <taxon>Bacteroidota</taxon>
        <taxon>Flavobacteriia</taxon>
        <taxon>Flavobacteriales</taxon>
        <taxon>Flavobacteriaceae</taxon>
        <taxon>Aequorivita</taxon>
    </lineage>
</organism>
<protein>
    <submittedName>
        <fullName evidence="3">YceI family protein</fullName>
    </submittedName>
</protein>
<dbReference type="EMBL" id="JAIRBA010000034">
    <property type="protein sequence ID" value="MCG2420142.1"/>
    <property type="molecule type" value="Genomic_DNA"/>
</dbReference>
<dbReference type="AlphaFoldDB" id="A0A9X1QZB1"/>
<name>A0A9X1QZB1_9FLAO</name>
<comment type="caution">
    <text evidence="3">The sequence shown here is derived from an EMBL/GenBank/DDBJ whole genome shotgun (WGS) entry which is preliminary data.</text>
</comment>
<keyword evidence="1" id="KW-0732">Signal</keyword>
<evidence type="ECO:0000259" key="2">
    <source>
        <dbReference type="Pfam" id="PF04264"/>
    </source>
</evidence>